<keyword evidence="6 7" id="KW-0694">RNA-binding</keyword>
<keyword evidence="4 7" id="KW-0808">Transferase</keyword>
<feature type="domain" description="Ribosomal RNA adenine methylase transferase N-terminal" evidence="9">
    <location>
        <begin position="32"/>
        <end position="206"/>
    </location>
</feature>
<feature type="binding site" evidence="7 8">
    <location>
        <position position="27"/>
    </location>
    <ligand>
        <name>S-adenosyl-L-methionine</name>
        <dbReference type="ChEBI" id="CHEBI:59789"/>
    </ligand>
</feature>
<keyword evidence="3 7" id="KW-0489">Methyltransferase</keyword>
<dbReference type="PROSITE" id="PS01131">
    <property type="entry name" value="RRNA_A_DIMETH"/>
    <property type="match status" value="1"/>
</dbReference>
<dbReference type="Pfam" id="PF00398">
    <property type="entry name" value="RrnaAD"/>
    <property type="match status" value="1"/>
</dbReference>
<evidence type="ECO:0000256" key="6">
    <source>
        <dbReference type="ARBA" id="ARBA00022884"/>
    </source>
</evidence>
<comment type="catalytic activity">
    <reaction evidence="7">
        <text>adenosine(1518)/adenosine(1519) in 16S rRNA + 4 S-adenosyl-L-methionine = N(6)-dimethyladenosine(1518)/N(6)-dimethyladenosine(1519) in 16S rRNA + 4 S-adenosyl-L-homocysteine + 4 H(+)</text>
        <dbReference type="Rhea" id="RHEA:19609"/>
        <dbReference type="Rhea" id="RHEA-COMP:10232"/>
        <dbReference type="Rhea" id="RHEA-COMP:10233"/>
        <dbReference type="ChEBI" id="CHEBI:15378"/>
        <dbReference type="ChEBI" id="CHEBI:57856"/>
        <dbReference type="ChEBI" id="CHEBI:59789"/>
        <dbReference type="ChEBI" id="CHEBI:74411"/>
        <dbReference type="ChEBI" id="CHEBI:74493"/>
        <dbReference type="EC" id="2.1.1.182"/>
    </reaction>
</comment>
<evidence type="ECO:0000313" key="11">
    <source>
        <dbReference type="Proteomes" id="UP001595379"/>
    </source>
</evidence>
<evidence type="ECO:0000256" key="3">
    <source>
        <dbReference type="ARBA" id="ARBA00022603"/>
    </source>
</evidence>
<gene>
    <name evidence="7 10" type="primary">rsmA</name>
    <name evidence="7" type="synonym">ksgA</name>
    <name evidence="10" type="ORF">ACFOOR_14600</name>
</gene>
<evidence type="ECO:0000256" key="5">
    <source>
        <dbReference type="ARBA" id="ARBA00022691"/>
    </source>
</evidence>
<dbReference type="Gene3D" id="1.10.8.100">
    <property type="entry name" value="Ribosomal RNA adenine dimethylase-like, domain 2"/>
    <property type="match status" value="1"/>
</dbReference>
<dbReference type="RefSeq" id="WP_343163320.1">
    <property type="nucleotide sequence ID" value="NZ_JBHRSV010000028.1"/>
</dbReference>
<feature type="binding site" evidence="7 8">
    <location>
        <position position="25"/>
    </location>
    <ligand>
        <name>S-adenosyl-L-methionine</name>
        <dbReference type="ChEBI" id="CHEBI:59789"/>
    </ligand>
</feature>
<evidence type="ECO:0000256" key="7">
    <source>
        <dbReference type="HAMAP-Rule" id="MF_00607"/>
    </source>
</evidence>
<feature type="binding site" evidence="7 8">
    <location>
        <position position="120"/>
    </location>
    <ligand>
        <name>S-adenosyl-L-methionine</name>
        <dbReference type="ChEBI" id="CHEBI:59789"/>
    </ligand>
</feature>
<dbReference type="PANTHER" id="PTHR11727:SF7">
    <property type="entry name" value="DIMETHYLADENOSINE TRANSFERASE-RELATED"/>
    <property type="match status" value="1"/>
</dbReference>
<feature type="binding site" evidence="7 8">
    <location>
        <position position="100"/>
    </location>
    <ligand>
        <name>S-adenosyl-L-methionine</name>
        <dbReference type="ChEBI" id="CHEBI:59789"/>
    </ligand>
</feature>
<evidence type="ECO:0000256" key="1">
    <source>
        <dbReference type="ARBA" id="ARBA00022490"/>
    </source>
</evidence>
<dbReference type="InterPro" id="IPR020596">
    <property type="entry name" value="rRNA_Ade_Mease_Trfase_CS"/>
</dbReference>
<dbReference type="InterPro" id="IPR001737">
    <property type="entry name" value="KsgA/Erm"/>
</dbReference>
<evidence type="ECO:0000256" key="8">
    <source>
        <dbReference type="PROSITE-ProRule" id="PRU01026"/>
    </source>
</evidence>
<dbReference type="CDD" id="cd02440">
    <property type="entry name" value="AdoMet_MTases"/>
    <property type="match status" value="1"/>
</dbReference>
<dbReference type="HAMAP" id="MF_00607">
    <property type="entry name" value="16SrRNA_methyltr_A"/>
    <property type="match status" value="1"/>
</dbReference>
<sequence length="282" mass="29991">MSELPPLREVIATHGLDARKSFGQHFLFDLNLTAKIARLAGPLDGLIAVEIGPGPGGLTRGLLATDARHVIAIEKDRRFLPALEEAGAHYGDRLTLIEADALEADEAALTGGKPAVIASNLPYNVGTPLLIKWLKASPIWWSAAVLMFQREVADRVVAKAGAKAYGRLAVLTAAIASARIGLKVPARAFTPPPKVESAVVVLHPLPAEKRFHDLDALEAVTESAFGQRRKMLRSSLSAAASKAGTTAEHLLTAAGIEPTARAETIPPEGFFRLAEAWRMAKG</sequence>
<evidence type="ECO:0000256" key="4">
    <source>
        <dbReference type="ARBA" id="ARBA00022679"/>
    </source>
</evidence>
<dbReference type="Proteomes" id="UP001595379">
    <property type="component" value="Unassembled WGS sequence"/>
</dbReference>
<dbReference type="SUPFAM" id="SSF53335">
    <property type="entry name" value="S-adenosyl-L-methionine-dependent methyltransferases"/>
    <property type="match status" value="1"/>
</dbReference>
<dbReference type="InterPro" id="IPR011530">
    <property type="entry name" value="rRNA_adenine_dimethylase"/>
</dbReference>
<evidence type="ECO:0000256" key="2">
    <source>
        <dbReference type="ARBA" id="ARBA00022552"/>
    </source>
</evidence>
<dbReference type="EC" id="2.1.1.182" evidence="7"/>
<feature type="binding site" evidence="7 8">
    <location>
        <position position="74"/>
    </location>
    <ligand>
        <name>S-adenosyl-L-methionine</name>
        <dbReference type="ChEBI" id="CHEBI:59789"/>
    </ligand>
</feature>
<dbReference type="InterPro" id="IPR020598">
    <property type="entry name" value="rRNA_Ade_methylase_Trfase_N"/>
</dbReference>
<feature type="binding site" evidence="7 8">
    <location>
        <position position="52"/>
    </location>
    <ligand>
        <name>S-adenosyl-L-methionine</name>
        <dbReference type="ChEBI" id="CHEBI:59789"/>
    </ligand>
</feature>
<accession>A0ABV7A0N1</accession>
<keyword evidence="11" id="KW-1185">Reference proteome</keyword>
<comment type="subcellular location">
    <subcellularLocation>
        <location evidence="7">Cytoplasm</location>
    </subcellularLocation>
</comment>
<name>A0ABV7A0N1_9PROT</name>
<evidence type="ECO:0000259" key="9">
    <source>
        <dbReference type="SMART" id="SM00650"/>
    </source>
</evidence>
<dbReference type="InterPro" id="IPR029063">
    <property type="entry name" value="SAM-dependent_MTases_sf"/>
</dbReference>
<comment type="similarity">
    <text evidence="7">Belongs to the class I-like SAM-binding methyltransferase superfamily. rRNA adenine N(6)-methyltransferase family. RsmA subfamily.</text>
</comment>
<dbReference type="EMBL" id="JBHRSV010000028">
    <property type="protein sequence ID" value="MFC2927335.1"/>
    <property type="molecule type" value="Genomic_DNA"/>
</dbReference>
<comment type="caution">
    <text evidence="10">The sequence shown here is derived from an EMBL/GenBank/DDBJ whole genome shotgun (WGS) entry which is preliminary data.</text>
</comment>
<proteinExistence type="inferred from homology"/>
<dbReference type="InterPro" id="IPR023165">
    <property type="entry name" value="rRNA_Ade_diMease-like_C"/>
</dbReference>
<dbReference type="Gene3D" id="3.40.50.150">
    <property type="entry name" value="Vaccinia Virus protein VP39"/>
    <property type="match status" value="1"/>
</dbReference>
<dbReference type="NCBIfam" id="TIGR00755">
    <property type="entry name" value="ksgA"/>
    <property type="match status" value="1"/>
</dbReference>
<keyword evidence="2 7" id="KW-0698">rRNA processing</keyword>
<comment type="function">
    <text evidence="7">Specifically dimethylates two adjacent adenosines (A1518 and A1519) in the loop of a conserved hairpin near the 3'-end of 16S rRNA in the 30S particle. May play a critical role in biogenesis of 30S subunits.</text>
</comment>
<protein>
    <recommendedName>
        <fullName evidence="7">Ribosomal RNA small subunit methyltransferase A</fullName>
        <ecNumber evidence="7">2.1.1.182</ecNumber>
    </recommendedName>
    <alternativeName>
        <fullName evidence="7">16S rRNA (adenine(1518)-N(6)/adenine(1519)-N(6))-dimethyltransferase</fullName>
    </alternativeName>
    <alternativeName>
        <fullName evidence="7">16S rRNA dimethyladenosine transferase</fullName>
    </alternativeName>
    <alternativeName>
        <fullName evidence="7">16S rRNA dimethylase</fullName>
    </alternativeName>
    <alternativeName>
        <fullName evidence="7">S-adenosylmethionine-6-N', N'-adenosyl(rRNA) dimethyltransferase</fullName>
    </alternativeName>
</protein>
<dbReference type="GO" id="GO:0052908">
    <property type="term" value="F:16S rRNA (adenine(1518)-N(6)/adenine(1519)-N(6))-dimethyltransferase activity"/>
    <property type="evidence" value="ECO:0007669"/>
    <property type="project" value="UniProtKB-EC"/>
</dbReference>
<keyword evidence="1 7" id="KW-0963">Cytoplasm</keyword>
<dbReference type="PANTHER" id="PTHR11727">
    <property type="entry name" value="DIMETHYLADENOSINE TRANSFERASE"/>
    <property type="match status" value="1"/>
</dbReference>
<evidence type="ECO:0000313" key="10">
    <source>
        <dbReference type="EMBL" id="MFC2927335.1"/>
    </source>
</evidence>
<dbReference type="PROSITE" id="PS51689">
    <property type="entry name" value="SAM_RNA_A_N6_MT"/>
    <property type="match status" value="1"/>
</dbReference>
<organism evidence="10 11">
    <name type="scientific">Hyphobacterium vulgare</name>
    <dbReference type="NCBI Taxonomy" id="1736751"/>
    <lineage>
        <taxon>Bacteria</taxon>
        <taxon>Pseudomonadati</taxon>
        <taxon>Pseudomonadota</taxon>
        <taxon>Alphaproteobacteria</taxon>
        <taxon>Maricaulales</taxon>
        <taxon>Maricaulaceae</taxon>
        <taxon>Hyphobacterium</taxon>
    </lineage>
</organism>
<dbReference type="SMART" id="SM00650">
    <property type="entry name" value="rADc"/>
    <property type="match status" value="1"/>
</dbReference>
<keyword evidence="5 7" id="KW-0949">S-adenosyl-L-methionine</keyword>
<reference evidence="11" key="1">
    <citation type="journal article" date="2019" name="Int. J. Syst. Evol. Microbiol.">
        <title>The Global Catalogue of Microorganisms (GCM) 10K type strain sequencing project: providing services to taxonomists for standard genome sequencing and annotation.</title>
        <authorList>
            <consortium name="The Broad Institute Genomics Platform"/>
            <consortium name="The Broad Institute Genome Sequencing Center for Infectious Disease"/>
            <person name="Wu L."/>
            <person name="Ma J."/>
        </authorList>
    </citation>
    <scope>NUCLEOTIDE SEQUENCE [LARGE SCALE GENOMIC DNA]</scope>
    <source>
        <strain evidence="11">KCTC 52487</strain>
    </source>
</reference>